<proteinExistence type="predicted"/>
<accession>A0AAE3GR49</accession>
<dbReference type="SUPFAM" id="SSF49785">
    <property type="entry name" value="Galactose-binding domain-like"/>
    <property type="match status" value="1"/>
</dbReference>
<dbReference type="Gene3D" id="2.60.120.260">
    <property type="entry name" value="Galactose-binding domain-like"/>
    <property type="match status" value="1"/>
</dbReference>
<evidence type="ECO:0000256" key="2">
    <source>
        <dbReference type="ARBA" id="ARBA00022801"/>
    </source>
</evidence>
<dbReference type="GO" id="GO:0004252">
    <property type="term" value="F:serine-type endopeptidase activity"/>
    <property type="evidence" value="ECO:0007669"/>
    <property type="project" value="InterPro"/>
</dbReference>
<dbReference type="RefSeq" id="WP_254011971.1">
    <property type="nucleotide sequence ID" value="NZ_JAMZMM010000098.1"/>
</dbReference>
<evidence type="ECO:0000313" key="5">
    <source>
        <dbReference type="EMBL" id="MCP2729185.1"/>
    </source>
</evidence>
<reference evidence="5" key="1">
    <citation type="submission" date="2022-06" db="EMBL/GenBank/DDBJ databases">
        <title>New cyanobacteria of genus Symplocastrum in benthos of Lake Baikal.</title>
        <authorList>
            <person name="Sorokovikova E."/>
            <person name="Tikhonova I."/>
            <person name="Krasnopeev A."/>
            <person name="Evseev P."/>
            <person name="Gladkikh A."/>
            <person name="Belykh O."/>
        </authorList>
    </citation>
    <scope>NUCLEOTIDE SEQUENCE</scope>
    <source>
        <strain evidence="5">BBK-W-15</strain>
    </source>
</reference>
<dbReference type="Pfam" id="PF07589">
    <property type="entry name" value="PEP-CTERM"/>
    <property type="match status" value="1"/>
</dbReference>
<organism evidence="5 6">
    <name type="scientific">Limnofasciculus baicalensis BBK-W-15</name>
    <dbReference type="NCBI Taxonomy" id="2699891"/>
    <lineage>
        <taxon>Bacteria</taxon>
        <taxon>Bacillati</taxon>
        <taxon>Cyanobacteriota</taxon>
        <taxon>Cyanophyceae</taxon>
        <taxon>Coleofasciculales</taxon>
        <taxon>Coleofasciculaceae</taxon>
        <taxon>Limnofasciculus</taxon>
        <taxon>Limnofasciculus baicalensis</taxon>
    </lineage>
</organism>
<keyword evidence="3" id="KW-0732">Signal</keyword>
<keyword evidence="2" id="KW-0378">Hydrolase</keyword>
<dbReference type="EMBL" id="JAMZMM010000098">
    <property type="protein sequence ID" value="MCP2729185.1"/>
    <property type="molecule type" value="Genomic_DNA"/>
</dbReference>
<keyword evidence="6" id="KW-1185">Reference proteome</keyword>
<dbReference type="PROSITE" id="PS51829">
    <property type="entry name" value="P_HOMO_B"/>
    <property type="match status" value="1"/>
</dbReference>
<feature type="chain" id="PRO_5042074971" evidence="3">
    <location>
        <begin position="32"/>
        <end position="244"/>
    </location>
</feature>
<feature type="signal peptide" evidence="3">
    <location>
        <begin position="1"/>
        <end position="31"/>
    </location>
</feature>
<dbReference type="InterPro" id="IPR002884">
    <property type="entry name" value="P_dom"/>
</dbReference>
<dbReference type="GO" id="GO:0006508">
    <property type="term" value="P:proteolysis"/>
    <property type="evidence" value="ECO:0007669"/>
    <property type="project" value="UniProtKB-KW"/>
</dbReference>
<evidence type="ECO:0000313" key="6">
    <source>
        <dbReference type="Proteomes" id="UP001204953"/>
    </source>
</evidence>
<evidence type="ECO:0000259" key="4">
    <source>
        <dbReference type="PROSITE" id="PS51829"/>
    </source>
</evidence>
<feature type="domain" description="P/Homo B" evidence="4">
    <location>
        <begin position="29"/>
        <end position="207"/>
    </location>
</feature>
<gene>
    <name evidence="5" type="ORF">NJ959_12030</name>
</gene>
<comment type="caution">
    <text evidence="5">The sequence shown here is derived from an EMBL/GenBank/DDBJ whole genome shotgun (WGS) entry which is preliminary data.</text>
</comment>
<name>A0AAE3GR49_9CYAN</name>
<dbReference type="Pfam" id="PF01483">
    <property type="entry name" value="P_proprotein"/>
    <property type="match status" value="1"/>
</dbReference>
<dbReference type="InterPro" id="IPR008979">
    <property type="entry name" value="Galactose-bd-like_sf"/>
</dbReference>
<evidence type="ECO:0000256" key="3">
    <source>
        <dbReference type="SAM" id="SignalP"/>
    </source>
</evidence>
<sequence length="244" mass="25522">MVTSTWMKKLSIATAATATCITLGTIGIASAEAATITYTGSGFIEIPENDAAGISSDIVISDTLNISDLTVTLNNLNHTRIGNLIATLSNLTTNTTVTLFDRVGRIEGPPVIPGFNRNFAGNYSFNDSFTTNFWLTAMGRTPATNNTVIPSGNYLPTLGVTGAISPLSAFNGELSQGTWRLMISDNAPLDIGTLDSWTLSMTGTMAGQPVPEPASVVGLLAIGAMGACGLKRKKGQKSEDNNLN</sequence>
<dbReference type="InterPro" id="IPR013424">
    <property type="entry name" value="Ice-binding_C"/>
</dbReference>
<dbReference type="AlphaFoldDB" id="A0AAE3GR49"/>
<dbReference type="Proteomes" id="UP001204953">
    <property type="component" value="Unassembled WGS sequence"/>
</dbReference>
<dbReference type="NCBIfam" id="TIGR02595">
    <property type="entry name" value="PEP_CTERM"/>
    <property type="match status" value="1"/>
</dbReference>
<evidence type="ECO:0000256" key="1">
    <source>
        <dbReference type="ARBA" id="ARBA00022670"/>
    </source>
</evidence>
<keyword evidence="1" id="KW-0645">Protease</keyword>
<protein>
    <submittedName>
        <fullName evidence="5">Proprotein convertase P-domain-containing protein</fullName>
    </submittedName>
</protein>